<evidence type="ECO:0000313" key="2">
    <source>
        <dbReference type="Proteomes" id="UP000321722"/>
    </source>
</evidence>
<protein>
    <recommendedName>
        <fullName evidence="3">Sporulation protein Cse60</fullName>
    </recommendedName>
</protein>
<sequence>MIQVKEFSDTFFYSRETRKSSGQSLEKNINQFLKDNPDITLIDIKYSQAINGCTDDIDSTSHALVIYEVNGNESN</sequence>
<dbReference type="EMBL" id="BJUI01000003">
    <property type="protein sequence ID" value="GEK41599.1"/>
    <property type="molecule type" value="Genomic_DNA"/>
</dbReference>
<proteinExistence type="predicted"/>
<evidence type="ECO:0000313" key="1">
    <source>
        <dbReference type="EMBL" id="GEK41599.1"/>
    </source>
</evidence>
<accession>A0A510WQW0</accession>
<reference evidence="1 2" key="1">
    <citation type="submission" date="2019-07" db="EMBL/GenBank/DDBJ databases">
        <title>Whole genome shotgun sequence of Lactobacillus aviarius subsp. aviarius NBRC 102162.</title>
        <authorList>
            <person name="Hosoyama A."/>
            <person name="Uohara A."/>
            <person name="Ohji S."/>
            <person name="Ichikawa N."/>
        </authorList>
    </citation>
    <scope>NUCLEOTIDE SEQUENCE [LARGE SCALE GENOMIC DNA]</scope>
    <source>
        <strain evidence="1 2">NBRC 102162</strain>
    </source>
</reference>
<organism evidence="1 2">
    <name type="scientific">Ligilactobacillus aviarius</name>
    <dbReference type="NCBI Taxonomy" id="1606"/>
    <lineage>
        <taxon>Bacteria</taxon>
        <taxon>Bacillati</taxon>
        <taxon>Bacillota</taxon>
        <taxon>Bacilli</taxon>
        <taxon>Lactobacillales</taxon>
        <taxon>Lactobacillaceae</taxon>
        <taxon>Ligilactobacillus</taxon>
    </lineage>
</organism>
<dbReference type="GeneID" id="29933612"/>
<dbReference type="Pfam" id="PF10957">
    <property type="entry name" value="Spore_Cse60"/>
    <property type="match status" value="1"/>
</dbReference>
<gene>
    <name evidence="1" type="ORF">LAV01_04310</name>
</gene>
<evidence type="ECO:0008006" key="3">
    <source>
        <dbReference type="Google" id="ProtNLM"/>
    </source>
</evidence>
<dbReference type="InterPro" id="IPR020296">
    <property type="entry name" value="Spore_Cse60"/>
</dbReference>
<keyword evidence="2" id="KW-1185">Reference proteome</keyword>
<dbReference type="Proteomes" id="UP000321722">
    <property type="component" value="Unassembled WGS sequence"/>
</dbReference>
<comment type="caution">
    <text evidence="1">The sequence shown here is derived from an EMBL/GenBank/DDBJ whole genome shotgun (WGS) entry which is preliminary data.</text>
</comment>
<dbReference type="RefSeq" id="WP_057827662.1">
    <property type="nucleotide sequence ID" value="NZ_BAAACL010000001.1"/>
</dbReference>
<name>A0A510WQW0_9LACO</name>
<dbReference type="AlphaFoldDB" id="A0A510WQW0"/>